<name>A0ABR0PEC2_GOSAR</name>
<keyword evidence="3" id="KW-1185">Reference proteome</keyword>
<evidence type="ECO:0000313" key="2">
    <source>
        <dbReference type="EMBL" id="KAK5819571.1"/>
    </source>
</evidence>
<comment type="caution">
    <text evidence="2">The sequence shown here is derived from an EMBL/GenBank/DDBJ whole genome shotgun (WGS) entry which is preliminary data.</text>
</comment>
<protein>
    <submittedName>
        <fullName evidence="2">Uncharacterized protein</fullName>
    </submittedName>
</protein>
<reference evidence="2 3" key="1">
    <citation type="submission" date="2023-03" db="EMBL/GenBank/DDBJ databases">
        <title>WGS of Gossypium arboreum.</title>
        <authorList>
            <person name="Yu D."/>
        </authorList>
    </citation>
    <scope>NUCLEOTIDE SEQUENCE [LARGE SCALE GENOMIC DNA]</scope>
    <source>
        <tissue evidence="2">Leaf</tissue>
    </source>
</reference>
<accession>A0ABR0PEC2</accession>
<gene>
    <name evidence="2" type="ORF">PVK06_024584</name>
</gene>
<sequence>MDKGRFHNMLNCNFYPEQGISLLPQQDLGKRVSKTISKLKWETFCTHPGSYSPSLQRGIVPCANEEVLENKGPINEASLERMTRGKVLPILKEAKTNKTRNGKDKVDRKRTNLNAETSLWSKLNDAKKLVNSINNMQIRLVATVEDIEKSQNLFYAYTRAWNSSIVAILGQLSLSLLPEFPMFPPIIRNYDPCSSDNDLEDQDRPVSDTKKEEESRNIEECLRKIDSLFEDGIFVNQEDIVVEKEVAATEEEIAAEE</sequence>
<organism evidence="2 3">
    <name type="scientific">Gossypium arboreum</name>
    <name type="common">Tree cotton</name>
    <name type="synonym">Gossypium nanking</name>
    <dbReference type="NCBI Taxonomy" id="29729"/>
    <lineage>
        <taxon>Eukaryota</taxon>
        <taxon>Viridiplantae</taxon>
        <taxon>Streptophyta</taxon>
        <taxon>Embryophyta</taxon>
        <taxon>Tracheophyta</taxon>
        <taxon>Spermatophyta</taxon>
        <taxon>Magnoliopsida</taxon>
        <taxon>eudicotyledons</taxon>
        <taxon>Gunneridae</taxon>
        <taxon>Pentapetalae</taxon>
        <taxon>rosids</taxon>
        <taxon>malvids</taxon>
        <taxon>Malvales</taxon>
        <taxon>Malvaceae</taxon>
        <taxon>Malvoideae</taxon>
        <taxon>Gossypium</taxon>
    </lineage>
</organism>
<dbReference type="Proteomes" id="UP001358586">
    <property type="component" value="Chromosome 7"/>
</dbReference>
<feature type="compositionally biased region" description="Basic and acidic residues" evidence="1">
    <location>
        <begin position="202"/>
        <end position="217"/>
    </location>
</feature>
<evidence type="ECO:0000313" key="3">
    <source>
        <dbReference type="Proteomes" id="UP001358586"/>
    </source>
</evidence>
<dbReference type="EMBL" id="JARKNE010000007">
    <property type="protein sequence ID" value="KAK5819571.1"/>
    <property type="molecule type" value="Genomic_DNA"/>
</dbReference>
<feature type="region of interest" description="Disordered" evidence="1">
    <location>
        <begin position="193"/>
        <end position="217"/>
    </location>
</feature>
<proteinExistence type="predicted"/>
<evidence type="ECO:0000256" key="1">
    <source>
        <dbReference type="SAM" id="MobiDB-lite"/>
    </source>
</evidence>